<accession>A0A4S3KT56</accession>
<evidence type="ECO:0000313" key="2">
    <source>
        <dbReference type="EMBL" id="TCT00376.1"/>
    </source>
</evidence>
<feature type="transmembrane region" description="Helical" evidence="1">
    <location>
        <begin position="12"/>
        <end position="34"/>
    </location>
</feature>
<dbReference type="RefSeq" id="WP_132577239.1">
    <property type="nucleotide sequence ID" value="NZ_JBHLWF010000007.1"/>
</dbReference>
<dbReference type="Proteomes" id="UP000294599">
    <property type="component" value="Unassembled WGS sequence"/>
</dbReference>
<evidence type="ECO:0000313" key="3">
    <source>
        <dbReference type="Proteomes" id="UP000294599"/>
    </source>
</evidence>
<sequence>MRMLPPPGEGRLLALVLFAIAMIAGYFLLVHWWFVAPHAEMAGEISQLKEQEATFRAAIASRQQIEERLREVSAFESGSPSFLPEADFDSAAAALFSRLKALVAEKAEVVERCQVASHNPKRTSIADELYERVTISVHLRCDIDDFGEVLHALESSKPLLFVDELNIHRQQEGRRAGRTFPARPQTGVEPGAYRLDIRFDLYGYLRRPGPGAGRST</sequence>
<proteinExistence type="predicted"/>
<reference evidence="2 3" key="1">
    <citation type="submission" date="2019-03" db="EMBL/GenBank/DDBJ databases">
        <title>Genomic Encyclopedia of Type Strains, Phase IV (KMG-IV): sequencing the most valuable type-strain genomes for metagenomic binning, comparative biology and taxonomic classification.</title>
        <authorList>
            <person name="Goeker M."/>
        </authorList>
    </citation>
    <scope>NUCLEOTIDE SEQUENCE [LARGE SCALE GENOMIC DNA]</scope>
    <source>
        <strain evidence="2 3">DSM 21944</strain>
    </source>
</reference>
<protein>
    <submittedName>
        <fullName evidence="2">General secretion pathway protein M</fullName>
    </submittedName>
</protein>
<keyword evidence="1" id="KW-0812">Transmembrane</keyword>
<dbReference type="NCBIfam" id="NF040576">
    <property type="entry name" value="T2SS_GspM_XpsM"/>
    <property type="match status" value="1"/>
</dbReference>
<dbReference type="EMBL" id="SMAF01000003">
    <property type="protein sequence ID" value="TCT00376.1"/>
    <property type="molecule type" value="Genomic_DNA"/>
</dbReference>
<keyword evidence="1" id="KW-0472">Membrane</keyword>
<name>A0A4S3KT56_9GAMM</name>
<gene>
    <name evidence="2" type="ORF">EDC25_103144</name>
</gene>
<comment type="caution">
    <text evidence="2">The sequence shown here is derived from an EMBL/GenBank/DDBJ whole genome shotgun (WGS) entry which is preliminary data.</text>
</comment>
<dbReference type="InterPro" id="IPR034756">
    <property type="entry name" value="T2SSM_b"/>
</dbReference>
<dbReference type="AlphaFoldDB" id="A0A4S3KT56"/>
<organism evidence="2 3">
    <name type="scientific">Pseudofulvimonas gallinarii</name>
    <dbReference type="NCBI Taxonomy" id="634155"/>
    <lineage>
        <taxon>Bacteria</taxon>
        <taxon>Pseudomonadati</taxon>
        <taxon>Pseudomonadota</taxon>
        <taxon>Gammaproteobacteria</taxon>
        <taxon>Lysobacterales</taxon>
        <taxon>Rhodanobacteraceae</taxon>
        <taxon>Pseudofulvimonas</taxon>
    </lineage>
</organism>
<evidence type="ECO:0000256" key="1">
    <source>
        <dbReference type="SAM" id="Phobius"/>
    </source>
</evidence>
<dbReference type="OrthoDB" id="5767259at2"/>
<dbReference type="Pfam" id="PF10741">
    <property type="entry name" value="T2SSM_b"/>
    <property type="match status" value="1"/>
</dbReference>
<keyword evidence="1" id="KW-1133">Transmembrane helix</keyword>
<keyword evidence="3" id="KW-1185">Reference proteome</keyword>